<evidence type="ECO:0000256" key="1">
    <source>
        <dbReference type="ARBA" id="ARBA00001974"/>
    </source>
</evidence>
<gene>
    <name evidence="9" type="ORF">CEY16_07475</name>
</gene>
<keyword evidence="3 5" id="KW-0285">Flavoprotein</keyword>
<dbReference type="Gene3D" id="2.40.110.20">
    <property type="match status" value="1"/>
</dbReference>
<dbReference type="PANTHER" id="PTHR42707:SF2">
    <property type="entry name" value="ACD11 DEHYDROGENASE"/>
    <property type="match status" value="1"/>
</dbReference>
<evidence type="ECO:0000256" key="4">
    <source>
        <dbReference type="ARBA" id="ARBA00022827"/>
    </source>
</evidence>
<evidence type="ECO:0000256" key="5">
    <source>
        <dbReference type="RuleBase" id="RU362125"/>
    </source>
</evidence>
<evidence type="ECO:0000256" key="2">
    <source>
        <dbReference type="ARBA" id="ARBA00009347"/>
    </source>
</evidence>
<evidence type="ECO:0000259" key="6">
    <source>
        <dbReference type="Pfam" id="PF00441"/>
    </source>
</evidence>
<dbReference type="InterPro" id="IPR041504">
    <property type="entry name" value="AidB_N"/>
</dbReference>
<dbReference type="InterPro" id="IPR006089">
    <property type="entry name" value="Acyl-CoA_DH_CS"/>
</dbReference>
<evidence type="ECO:0000256" key="3">
    <source>
        <dbReference type="ARBA" id="ARBA00022630"/>
    </source>
</evidence>
<dbReference type="SUPFAM" id="SSF47203">
    <property type="entry name" value="Acyl-CoA dehydrogenase C-terminal domain-like"/>
    <property type="match status" value="1"/>
</dbReference>
<dbReference type="EMBL" id="PJNH01000002">
    <property type="protein sequence ID" value="PKR77763.1"/>
    <property type="molecule type" value="Genomic_DNA"/>
</dbReference>
<organism evidence="9 10">
    <name type="scientific">Halalkalibacillus sediminis</name>
    <dbReference type="NCBI Taxonomy" id="2018042"/>
    <lineage>
        <taxon>Bacteria</taxon>
        <taxon>Bacillati</taxon>
        <taxon>Bacillota</taxon>
        <taxon>Bacilli</taxon>
        <taxon>Bacillales</taxon>
        <taxon>Bacillaceae</taxon>
        <taxon>Halalkalibacillus</taxon>
    </lineage>
</organism>
<dbReference type="InterPro" id="IPR052904">
    <property type="entry name" value="Acyl-CoA_dehydrogenase-like"/>
</dbReference>
<name>A0A2I0QTU9_9BACI</name>
<dbReference type="PROSITE" id="PS00073">
    <property type="entry name" value="ACYL_COA_DH_2"/>
    <property type="match status" value="1"/>
</dbReference>
<accession>A0A2I0QTU9</accession>
<dbReference type="Proteomes" id="UP000243524">
    <property type="component" value="Unassembled WGS sequence"/>
</dbReference>
<dbReference type="InterPro" id="IPR009075">
    <property type="entry name" value="AcylCo_DH/oxidase_C"/>
</dbReference>
<evidence type="ECO:0000313" key="10">
    <source>
        <dbReference type="Proteomes" id="UP000243524"/>
    </source>
</evidence>
<keyword evidence="4 5" id="KW-0274">FAD</keyword>
<evidence type="ECO:0000313" key="9">
    <source>
        <dbReference type="EMBL" id="PKR77763.1"/>
    </source>
</evidence>
<keyword evidence="10" id="KW-1185">Reference proteome</keyword>
<keyword evidence="5" id="KW-0560">Oxidoreductase</keyword>
<dbReference type="Pfam" id="PF18158">
    <property type="entry name" value="AidB_N"/>
    <property type="match status" value="1"/>
</dbReference>
<comment type="similarity">
    <text evidence="2 5">Belongs to the acyl-CoA dehydrogenase family.</text>
</comment>
<dbReference type="GO" id="GO:0003995">
    <property type="term" value="F:acyl-CoA dehydrogenase activity"/>
    <property type="evidence" value="ECO:0007669"/>
    <property type="project" value="InterPro"/>
</dbReference>
<proteinExistence type="inferred from homology"/>
<dbReference type="Gene3D" id="1.20.140.10">
    <property type="entry name" value="Butyryl-CoA Dehydrogenase, subunit A, domain 3"/>
    <property type="match status" value="1"/>
</dbReference>
<sequence>MRNFYKQDSLLQKLLKKHLPDDFFDYADRELTHFGERVAGEIDERATHTDREGQPRLIKYDKMGNDISKVWVNEGYQATIDETYETGIVGYVHKEIPELGRKGNYFYSYAQGYLLSQSEPGFYCPVTLTMATAYLIDHYAEEKLRAEFLPHVIATGYTELYEGATFLTERQGGSDVGANEVEAVKDGDHYRLIGEKYFASNSGTCGVAMVLARMEGARPGTKGLSLFLVPWEANRSSNGLTIRRLKDKLGVRAVPSAEIELHGAKGYLVGEASQGFKYMMEALNLSRVCNAVASIGIMRRAYVEARDYAEDREAFGAPLTRYPMVQETLVNLAVKLEVETMAIFDMIKLFDEVTPQGMGAPEQDRTLLRLYIAILKKESAEQAIEFSHEAIEMHGGNGYIEDFVTPRLLRDAQVLTVWEGTANILGLEVLRLIEKFNAHEPYLSEMSRRLKEVQGPAKDLKQPVEQALDDLKQALVQLGTMSDSAKLMYPKKVAEDMALILEAVVALEAVEDDRSHAVAEIYISENFDSEKYRAEPLASKHYEKIVHGS</sequence>
<dbReference type="Pfam" id="PF00441">
    <property type="entry name" value="Acyl-CoA_dh_1"/>
    <property type="match status" value="1"/>
</dbReference>
<feature type="domain" description="Adaptive response protein AidB N-terminal" evidence="8">
    <location>
        <begin position="2"/>
        <end position="157"/>
    </location>
</feature>
<evidence type="ECO:0000259" key="8">
    <source>
        <dbReference type="Pfam" id="PF18158"/>
    </source>
</evidence>
<feature type="domain" description="Acyl-CoA oxidase/dehydrogenase middle" evidence="7">
    <location>
        <begin position="164"/>
        <end position="262"/>
    </location>
</feature>
<protein>
    <submittedName>
        <fullName evidence="9">Isovaleryl-CoA dehydrogenase</fullName>
    </submittedName>
</protein>
<dbReference type="InterPro" id="IPR006091">
    <property type="entry name" value="Acyl-CoA_Oxase/DH_mid-dom"/>
</dbReference>
<dbReference type="OrthoDB" id="9802447at2"/>
<comment type="caution">
    <text evidence="9">The sequence shown here is derived from an EMBL/GenBank/DDBJ whole genome shotgun (WGS) entry which is preliminary data.</text>
</comment>
<comment type="cofactor">
    <cofactor evidence="1 5">
        <name>FAD</name>
        <dbReference type="ChEBI" id="CHEBI:57692"/>
    </cofactor>
</comment>
<evidence type="ECO:0000259" key="7">
    <source>
        <dbReference type="Pfam" id="PF02770"/>
    </source>
</evidence>
<dbReference type="AlphaFoldDB" id="A0A2I0QTU9"/>
<dbReference type="InterPro" id="IPR036250">
    <property type="entry name" value="AcylCo_DH-like_C"/>
</dbReference>
<dbReference type="InterPro" id="IPR009100">
    <property type="entry name" value="AcylCoA_DH/oxidase_NM_dom_sf"/>
</dbReference>
<reference evidence="9 10" key="1">
    <citation type="submission" date="2017-06" db="EMBL/GenBank/DDBJ databases">
        <title>the draft geome sequence of Illustriluteabacillus marina B3227.</title>
        <authorList>
            <person name="He R.-H."/>
            <person name="Du Z.-J."/>
        </authorList>
    </citation>
    <scope>NUCLEOTIDE SEQUENCE [LARGE SCALE GENOMIC DNA]</scope>
    <source>
        <strain evidence="9 10">B3227</strain>
    </source>
</reference>
<dbReference type="RefSeq" id="WP_101331371.1">
    <property type="nucleotide sequence ID" value="NZ_PJNH01000002.1"/>
</dbReference>
<dbReference type="PANTHER" id="PTHR42707">
    <property type="entry name" value="ACYL-COA DEHYDROGENASE"/>
    <property type="match status" value="1"/>
</dbReference>
<feature type="domain" description="Acyl-CoA dehydrogenase/oxidase C-terminal" evidence="6">
    <location>
        <begin position="274"/>
        <end position="427"/>
    </location>
</feature>
<dbReference type="Pfam" id="PF02770">
    <property type="entry name" value="Acyl-CoA_dh_M"/>
    <property type="match status" value="1"/>
</dbReference>
<dbReference type="SUPFAM" id="SSF56645">
    <property type="entry name" value="Acyl-CoA dehydrogenase NM domain-like"/>
    <property type="match status" value="1"/>
</dbReference>